<dbReference type="AlphaFoldDB" id="B8D5F6"/>
<dbReference type="InterPro" id="IPR000326">
    <property type="entry name" value="PAP2/HPO"/>
</dbReference>
<dbReference type="InterPro" id="IPR036938">
    <property type="entry name" value="PAP2/HPO_sf"/>
</dbReference>
<feature type="transmembrane region" description="Helical" evidence="1">
    <location>
        <begin position="258"/>
        <end position="277"/>
    </location>
</feature>
<dbReference type="Pfam" id="PF01569">
    <property type="entry name" value="PAP2"/>
    <property type="match status" value="1"/>
</dbReference>
<evidence type="ECO:0000313" key="4">
    <source>
        <dbReference type="Proteomes" id="UP000006903"/>
    </source>
</evidence>
<dbReference type="EMBL" id="CP001140">
    <property type="protein sequence ID" value="ACL11337.1"/>
    <property type="molecule type" value="Genomic_DNA"/>
</dbReference>
<feature type="transmembrane region" description="Helical" evidence="1">
    <location>
        <begin position="235"/>
        <end position="252"/>
    </location>
</feature>
<evidence type="ECO:0000256" key="1">
    <source>
        <dbReference type="SAM" id="Phobius"/>
    </source>
</evidence>
<dbReference type="eggNOG" id="arCOG03058">
    <property type="taxonomic scope" value="Archaea"/>
</dbReference>
<gene>
    <name evidence="3" type="ordered locus">DKAM_1011</name>
</gene>
<dbReference type="PANTHER" id="PTHR14969:SF13">
    <property type="entry name" value="AT30094P"/>
    <property type="match status" value="1"/>
</dbReference>
<feature type="transmembrane region" description="Helical" evidence="1">
    <location>
        <begin position="148"/>
        <end position="169"/>
    </location>
</feature>
<sequence>MILLQGLNNRFKVLLDAVIAIALASTILLNNTGVWRMWSILGEEYIYLFTCILLYYIVDPYTGLYTVLAVIASGSLNLVMKYSFNTPRPPNPLVEAEGPGFPSGHAQISTSFWGTLTLKLGDKYLSVASALLVAGISLSRIYLRAHYVVDVAGGITAGLAIALIIYYLGSKLEPGSASITIGAAAIALSSTTLLLRQWEPTALGLTGIGIALVASGRRIKDVIEALNTMDMRHRIKALILVLIATGPLYLAARTGGVARIIFFTIIGLTIFNTPLILGKRTRSRNTNSGAAGI</sequence>
<dbReference type="GeneID" id="32154720"/>
<keyword evidence="1" id="KW-0472">Membrane</keyword>
<dbReference type="RefSeq" id="WP_012608678.1">
    <property type="nucleotide sequence ID" value="NC_011766.1"/>
</dbReference>
<dbReference type="SMART" id="SM00014">
    <property type="entry name" value="acidPPc"/>
    <property type="match status" value="1"/>
</dbReference>
<dbReference type="Gene3D" id="1.20.144.10">
    <property type="entry name" value="Phosphatidic acid phosphatase type 2/haloperoxidase"/>
    <property type="match status" value="1"/>
</dbReference>
<accession>B8D5F6</accession>
<keyword evidence="1" id="KW-0812">Transmembrane</keyword>
<dbReference type="Proteomes" id="UP000006903">
    <property type="component" value="Chromosome"/>
</dbReference>
<evidence type="ECO:0000313" key="3">
    <source>
        <dbReference type="EMBL" id="ACL11337.1"/>
    </source>
</evidence>
<evidence type="ECO:0000259" key="2">
    <source>
        <dbReference type="SMART" id="SM00014"/>
    </source>
</evidence>
<dbReference type="PANTHER" id="PTHR14969">
    <property type="entry name" value="SPHINGOSINE-1-PHOSPHATE PHOSPHOHYDROLASE"/>
    <property type="match status" value="1"/>
</dbReference>
<name>B8D5F6_DESA1</name>
<keyword evidence="1" id="KW-1133">Transmembrane helix</keyword>
<protein>
    <submittedName>
        <fullName evidence="3">Phosphoesterase, PA-phosphatase related</fullName>
    </submittedName>
</protein>
<dbReference type="SUPFAM" id="SSF48317">
    <property type="entry name" value="Acid phosphatase/Vanadium-dependent haloperoxidase"/>
    <property type="match status" value="1"/>
</dbReference>
<organism evidence="3 4">
    <name type="scientific">Desulfurococcus amylolyticus (strain DSM 18924 / JCM 16383 / VKM B-2413 / 1221n)</name>
    <name type="common">Desulfurococcus kamchatkensis</name>
    <dbReference type="NCBI Taxonomy" id="490899"/>
    <lineage>
        <taxon>Archaea</taxon>
        <taxon>Thermoproteota</taxon>
        <taxon>Thermoprotei</taxon>
        <taxon>Desulfurococcales</taxon>
        <taxon>Desulfurococcaceae</taxon>
        <taxon>Desulfurococcus</taxon>
    </lineage>
</organism>
<feature type="transmembrane region" description="Helical" evidence="1">
    <location>
        <begin position="12"/>
        <end position="29"/>
    </location>
</feature>
<dbReference type="KEGG" id="dka:DKAM_1011"/>
<reference evidence="3 4" key="1">
    <citation type="journal article" date="2009" name="J. Bacteriol.">
        <title>Complete genome sequence of the anaerobic, protein-degrading hyperthermophilic crenarchaeon Desulfurococcus kamchatkensis.</title>
        <authorList>
            <person name="Ravin N.V."/>
            <person name="Mardanov A.V."/>
            <person name="Beletsky A.V."/>
            <person name="Kublanov I.V."/>
            <person name="Kolganova T.V."/>
            <person name="Lebedinsky A.V."/>
            <person name="Chernyh N.A."/>
            <person name="Bonch-Osmolovskaya E.A."/>
            <person name="Skryabin K.G."/>
        </authorList>
    </citation>
    <scope>NUCLEOTIDE SEQUENCE [LARGE SCALE GENOMIC DNA]</scope>
    <source>
        <strain evidence="4">DSM 18924 / JCM 16383 / VKM B-2413 / 1221n</strain>
    </source>
</reference>
<feature type="transmembrane region" description="Helical" evidence="1">
    <location>
        <begin position="64"/>
        <end position="84"/>
    </location>
</feature>
<feature type="domain" description="Phosphatidic acid phosphatase type 2/haloperoxidase" evidence="2">
    <location>
        <begin position="62"/>
        <end position="166"/>
    </location>
</feature>
<dbReference type="HOGENOM" id="CLU_068892_2_0_2"/>
<dbReference type="STRING" id="490899.DKAM_1011"/>
<proteinExistence type="predicted"/>